<dbReference type="OrthoDB" id="8062037at2759"/>
<dbReference type="InterPro" id="IPR051834">
    <property type="entry name" value="RING_finger_E3_ligase"/>
</dbReference>
<protein>
    <recommendedName>
        <fullName evidence="6">RING-type domain-containing protein</fullName>
    </recommendedName>
</protein>
<dbReference type="InParanoid" id="F4S865"/>
<dbReference type="VEuPathDB" id="FungiDB:MELLADRAFT_73436"/>
<feature type="domain" description="RING-type" evidence="6">
    <location>
        <begin position="40"/>
        <end position="82"/>
    </location>
</feature>
<evidence type="ECO:0000256" key="2">
    <source>
        <dbReference type="ARBA" id="ARBA00022771"/>
    </source>
</evidence>
<evidence type="ECO:0000256" key="4">
    <source>
        <dbReference type="PROSITE-ProRule" id="PRU00175"/>
    </source>
</evidence>
<dbReference type="SUPFAM" id="SSF57850">
    <property type="entry name" value="RING/U-box"/>
    <property type="match status" value="1"/>
</dbReference>
<reference evidence="8" key="1">
    <citation type="journal article" date="2011" name="Proc. Natl. Acad. Sci. U.S.A.">
        <title>Obligate biotrophy features unraveled by the genomic analysis of rust fungi.</title>
        <authorList>
            <person name="Duplessis S."/>
            <person name="Cuomo C.A."/>
            <person name="Lin Y.-C."/>
            <person name="Aerts A."/>
            <person name="Tisserant E."/>
            <person name="Veneault-Fourrey C."/>
            <person name="Joly D.L."/>
            <person name="Hacquard S."/>
            <person name="Amselem J."/>
            <person name="Cantarel B.L."/>
            <person name="Chiu R."/>
            <person name="Coutinho P.M."/>
            <person name="Feau N."/>
            <person name="Field M."/>
            <person name="Frey P."/>
            <person name="Gelhaye E."/>
            <person name="Goldberg J."/>
            <person name="Grabherr M.G."/>
            <person name="Kodira C.D."/>
            <person name="Kohler A."/>
            <person name="Kuees U."/>
            <person name="Lindquist E.A."/>
            <person name="Lucas S.M."/>
            <person name="Mago R."/>
            <person name="Mauceli E."/>
            <person name="Morin E."/>
            <person name="Murat C."/>
            <person name="Pangilinan J.L."/>
            <person name="Park R."/>
            <person name="Pearson M."/>
            <person name="Quesneville H."/>
            <person name="Rouhier N."/>
            <person name="Sakthikumar S."/>
            <person name="Salamov A.A."/>
            <person name="Schmutz J."/>
            <person name="Selles B."/>
            <person name="Shapiro H."/>
            <person name="Tanguay P."/>
            <person name="Tuskan G.A."/>
            <person name="Henrissat B."/>
            <person name="Van de Peer Y."/>
            <person name="Rouze P."/>
            <person name="Ellis J.G."/>
            <person name="Dodds P.N."/>
            <person name="Schein J.E."/>
            <person name="Zhong S."/>
            <person name="Hamelin R.C."/>
            <person name="Grigoriev I.V."/>
            <person name="Szabo L.J."/>
            <person name="Martin F."/>
        </authorList>
    </citation>
    <scope>NUCLEOTIDE SEQUENCE [LARGE SCALE GENOMIC DNA]</scope>
    <source>
        <strain evidence="8">98AG31 / pathotype 3-4-7</strain>
    </source>
</reference>
<gene>
    <name evidence="7" type="ORF">MELLADRAFT_73436</name>
</gene>
<evidence type="ECO:0000256" key="5">
    <source>
        <dbReference type="SAM" id="MobiDB-lite"/>
    </source>
</evidence>
<dbReference type="GO" id="GO:0008270">
    <property type="term" value="F:zinc ion binding"/>
    <property type="evidence" value="ECO:0007669"/>
    <property type="project" value="UniProtKB-KW"/>
</dbReference>
<dbReference type="PANTHER" id="PTHR45931">
    <property type="entry name" value="SI:CH211-59O9.10"/>
    <property type="match status" value="1"/>
</dbReference>
<evidence type="ECO:0000313" key="7">
    <source>
        <dbReference type="EMBL" id="EGF99169.1"/>
    </source>
</evidence>
<dbReference type="GeneID" id="18932384"/>
<keyword evidence="8" id="KW-1185">Reference proteome</keyword>
<keyword evidence="2 4" id="KW-0863">Zinc-finger</keyword>
<dbReference type="RefSeq" id="XP_007417561.1">
    <property type="nucleotide sequence ID" value="XM_007417499.1"/>
</dbReference>
<feature type="compositionally biased region" description="Acidic residues" evidence="5">
    <location>
        <begin position="110"/>
        <end position="119"/>
    </location>
</feature>
<evidence type="ECO:0000256" key="3">
    <source>
        <dbReference type="ARBA" id="ARBA00022833"/>
    </source>
</evidence>
<proteinExistence type="predicted"/>
<dbReference type="HOGENOM" id="CLU_1611150_0_0_1"/>
<dbReference type="GO" id="GO:0006511">
    <property type="term" value="P:ubiquitin-dependent protein catabolic process"/>
    <property type="evidence" value="ECO:0007669"/>
    <property type="project" value="TreeGrafter"/>
</dbReference>
<dbReference type="eggNOG" id="KOG0800">
    <property type="taxonomic scope" value="Eukaryota"/>
</dbReference>
<dbReference type="AlphaFoldDB" id="F4S865"/>
<dbReference type="KEGG" id="mlr:MELLADRAFT_73436"/>
<dbReference type="GO" id="GO:0005634">
    <property type="term" value="C:nucleus"/>
    <property type="evidence" value="ECO:0007669"/>
    <property type="project" value="TreeGrafter"/>
</dbReference>
<dbReference type="InterPro" id="IPR001841">
    <property type="entry name" value="Znf_RING"/>
</dbReference>
<feature type="region of interest" description="Disordered" evidence="5">
    <location>
        <begin position="86"/>
        <end position="165"/>
    </location>
</feature>
<evidence type="ECO:0000256" key="1">
    <source>
        <dbReference type="ARBA" id="ARBA00022723"/>
    </source>
</evidence>
<sequence length="165" mass="18075">MNMAGANSGHNPVPASEAKIKSLKKFKVDAKTLESEIGECAICKDAFMMEEECMELPCHHIFHSEDCITPWLKRNGTCPVCRFSLVKDPTDDPDDVPLNAEGSGARDDDAPSEDEDEDEDHHSENRTMAELSAIAAEERRNRGGGGGTVERSNADELLMDPLDVD</sequence>
<dbReference type="InterPro" id="IPR013083">
    <property type="entry name" value="Znf_RING/FYVE/PHD"/>
</dbReference>
<dbReference type="Proteomes" id="UP000001072">
    <property type="component" value="Unassembled WGS sequence"/>
</dbReference>
<dbReference type="PANTHER" id="PTHR45931:SF3">
    <property type="entry name" value="RING ZINC FINGER-CONTAINING PROTEIN"/>
    <property type="match status" value="1"/>
</dbReference>
<dbReference type="STRING" id="747676.F4S865"/>
<evidence type="ECO:0000313" key="8">
    <source>
        <dbReference type="Proteomes" id="UP000001072"/>
    </source>
</evidence>
<keyword evidence="1" id="KW-0479">Metal-binding</keyword>
<dbReference type="EMBL" id="GL883163">
    <property type="protein sequence ID" value="EGF99169.1"/>
    <property type="molecule type" value="Genomic_DNA"/>
</dbReference>
<keyword evidence="3" id="KW-0862">Zinc</keyword>
<dbReference type="Pfam" id="PF13639">
    <property type="entry name" value="zf-RING_2"/>
    <property type="match status" value="1"/>
</dbReference>
<evidence type="ECO:0000259" key="6">
    <source>
        <dbReference type="PROSITE" id="PS50089"/>
    </source>
</evidence>
<accession>F4S865</accession>
<name>F4S865_MELLP</name>
<dbReference type="SMART" id="SM00184">
    <property type="entry name" value="RING"/>
    <property type="match status" value="1"/>
</dbReference>
<dbReference type="GO" id="GO:0061630">
    <property type="term" value="F:ubiquitin protein ligase activity"/>
    <property type="evidence" value="ECO:0007669"/>
    <property type="project" value="TreeGrafter"/>
</dbReference>
<dbReference type="Gene3D" id="3.30.40.10">
    <property type="entry name" value="Zinc/RING finger domain, C3HC4 (zinc finger)"/>
    <property type="match status" value="1"/>
</dbReference>
<organism evidence="8">
    <name type="scientific">Melampsora larici-populina (strain 98AG31 / pathotype 3-4-7)</name>
    <name type="common">Poplar leaf rust fungus</name>
    <dbReference type="NCBI Taxonomy" id="747676"/>
    <lineage>
        <taxon>Eukaryota</taxon>
        <taxon>Fungi</taxon>
        <taxon>Dikarya</taxon>
        <taxon>Basidiomycota</taxon>
        <taxon>Pucciniomycotina</taxon>
        <taxon>Pucciniomycetes</taxon>
        <taxon>Pucciniales</taxon>
        <taxon>Melampsoraceae</taxon>
        <taxon>Melampsora</taxon>
    </lineage>
</organism>
<dbReference type="PROSITE" id="PS50089">
    <property type="entry name" value="ZF_RING_2"/>
    <property type="match status" value="1"/>
</dbReference>